<evidence type="ECO:0000313" key="3">
    <source>
        <dbReference type="Proteomes" id="UP000190989"/>
    </source>
</evidence>
<evidence type="ECO:0000313" key="2">
    <source>
        <dbReference type="EMBL" id="SLJ89123.1"/>
    </source>
</evidence>
<evidence type="ECO:0000256" key="1">
    <source>
        <dbReference type="SAM" id="Phobius"/>
    </source>
</evidence>
<keyword evidence="1" id="KW-0812">Transmembrane</keyword>
<dbReference type="Proteomes" id="UP000190989">
    <property type="component" value="Unassembled WGS sequence"/>
</dbReference>
<keyword evidence="3" id="KW-1185">Reference proteome</keyword>
<organism evidence="2 3">
    <name type="scientific">Novosphingobium mathurense</name>
    <dbReference type="NCBI Taxonomy" id="428990"/>
    <lineage>
        <taxon>Bacteria</taxon>
        <taxon>Pseudomonadati</taxon>
        <taxon>Pseudomonadota</taxon>
        <taxon>Alphaproteobacteria</taxon>
        <taxon>Sphingomonadales</taxon>
        <taxon>Sphingomonadaceae</taxon>
        <taxon>Novosphingobium</taxon>
    </lineage>
</organism>
<gene>
    <name evidence="2" type="ORF">SAMN06295987_101934</name>
</gene>
<reference evidence="3" key="1">
    <citation type="submission" date="2017-02" db="EMBL/GenBank/DDBJ databases">
        <authorList>
            <person name="Varghese N."/>
            <person name="Submissions S."/>
        </authorList>
    </citation>
    <scope>NUCLEOTIDE SEQUENCE [LARGE SCALE GENOMIC DNA]</scope>
    <source>
        <strain evidence="3">SM117</strain>
    </source>
</reference>
<sequence length="69" mass="7382">MLFVRIVALILGLLAIAMGLLWVGQGTGVVMWPAESFMLADRTWAIRGAILAAVGCIVVWLARRGNGKS</sequence>
<evidence type="ECO:0008006" key="4">
    <source>
        <dbReference type="Google" id="ProtNLM"/>
    </source>
</evidence>
<dbReference type="STRING" id="428990.SAMN06295987_101934"/>
<protein>
    <recommendedName>
        <fullName evidence="4">MYXO-CTERM domain-containing protein</fullName>
    </recommendedName>
</protein>
<keyword evidence="1" id="KW-0472">Membrane</keyword>
<dbReference type="RefSeq" id="WP_054948101.1">
    <property type="nucleotide sequence ID" value="NZ_FVZE01000001.1"/>
</dbReference>
<feature type="transmembrane region" description="Helical" evidence="1">
    <location>
        <begin position="44"/>
        <end position="62"/>
    </location>
</feature>
<name>A0A1U6H022_9SPHN</name>
<dbReference type="EMBL" id="FVZE01000001">
    <property type="protein sequence ID" value="SLJ89123.1"/>
    <property type="molecule type" value="Genomic_DNA"/>
</dbReference>
<accession>A0A1U6H022</accession>
<keyword evidence="1" id="KW-1133">Transmembrane helix</keyword>
<dbReference type="AlphaFoldDB" id="A0A1U6H022"/>
<proteinExistence type="predicted"/>
<feature type="transmembrane region" description="Helical" evidence="1">
    <location>
        <begin position="7"/>
        <end position="24"/>
    </location>
</feature>